<sequence length="732" mass="82263">MKSLLLSLLLLCTIHAWSQRVIEYVNPFIGTAAHGHTYPGATLPFGMVQLSPDNGKEGWDWSSGYNYSSDTIMGFSHTHLSGTGIGDLCDISIMPMVNRAATADTVKSSFSHQQEKASPGYYEVVLKDFTIKAELTTTLHCGLHQYTFPASNNAIIRFDLGFNINWDKPTRCYFEKLNDTTFVGYRYSSGWARDQKVYFAIRLNKPVQQLTLFFNKQPFDQVKVTARDVKACLRFTTRQDEKILMKVALSSADIKGALEGLKEINGWNFTQVKQAAEDIWEKELGKIRVTTHDAAARQVFYTALYHSYLAPNRFDDALGHYKNTKGVVADGTEIYTVHSLWDTFRANNPLFTLLQADRVPGIINSFLLFYQQYGLLPVWDLAFNETNCMTGYHAVPVITDAILKGIKGFDYNLAYEAMKTSSMQQIRGTGVYRQYGYVPQDTVGSSVTITLEYGYDDWCIAQVARQLGKMDEYAVYMKRSEAWKHLFDANTGFMRPKNSDGSWVEPFDPYYSEHEERKAAYTEGDAWQHSWFVPQDVHGLINAFGGAGQFTGKLDSLFTVSSVLHGEHISNDISGMIGQYAHGNEPSHHIAYLYNYAGMPWKTAEKVKQICSTLYTNRPDGICGNEDCGQMSAWYVWSALGFYPVNPASGIYVMGTPLMNMAVIQTPGGKTFTVTAKNLSDKNIYIQKATLDGRPYIKSYILHSDILKGGELVLYMGEKPSDAFGVAVEDRP</sequence>
<keyword evidence="2" id="KW-1185">Reference proteome</keyword>
<name>A0ACC0TQT4_9AGAM</name>
<reference evidence="1" key="1">
    <citation type="submission" date="2021-03" db="EMBL/GenBank/DDBJ databases">
        <title>Evolutionary priming and transition to the ectomycorrhizal habit in an iconic lineage of mushroom-forming fungi: is preadaptation a requirement?</title>
        <authorList>
            <consortium name="DOE Joint Genome Institute"/>
            <person name="Looney B.P."/>
            <person name="Miyauchi S."/>
            <person name="Morin E."/>
            <person name="Drula E."/>
            <person name="Courty P.E."/>
            <person name="Chicoki N."/>
            <person name="Fauchery L."/>
            <person name="Kohler A."/>
            <person name="Kuo A."/>
            <person name="LaButti K."/>
            <person name="Pangilinan J."/>
            <person name="Lipzen A."/>
            <person name="Riley R."/>
            <person name="Andreopoulos W."/>
            <person name="He G."/>
            <person name="Johnson J."/>
            <person name="Barry K.W."/>
            <person name="Grigoriev I.V."/>
            <person name="Nagy L."/>
            <person name="Hibbett D."/>
            <person name="Henrissat B."/>
            <person name="Matheny P.B."/>
            <person name="Labbe J."/>
            <person name="Martin A.F."/>
        </authorList>
    </citation>
    <scope>NUCLEOTIDE SEQUENCE</scope>
    <source>
        <strain evidence="1">BPL698</strain>
    </source>
</reference>
<dbReference type="EMBL" id="JAGFNK010001519">
    <property type="protein sequence ID" value="KAI9430781.1"/>
    <property type="molecule type" value="Genomic_DNA"/>
</dbReference>
<dbReference type="Proteomes" id="UP001207468">
    <property type="component" value="Unassembled WGS sequence"/>
</dbReference>
<gene>
    <name evidence="1" type="ORF">F5148DRAFT_1296204</name>
</gene>
<accession>A0ACC0TQT4</accession>
<comment type="caution">
    <text evidence="1">The sequence shown here is derived from an EMBL/GenBank/DDBJ whole genome shotgun (WGS) entry which is preliminary data.</text>
</comment>
<proteinExistence type="predicted"/>
<protein>
    <submittedName>
        <fullName evidence="1">Alpha-1,2-mannosidase</fullName>
    </submittedName>
</protein>
<organism evidence="1 2">
    <name type="scientific">Russula earlei</name>
    <dbReference type="NCBI Taxonomy" id="71964"/>
    <lineage>
        <taxon>Eukaryota</taxon>
        <taxon>Fungi</taxon>
        <taxon>Dikarya</taxon>
        <taxon>Basidiomycota</taxon>
        <taxon>Agaricomycotina</taxon>
        <taxon>Agaricomycetes</taxon>
        <taxon>Russulales</taxon>
        <taxon>Russulaceae</taxon>
        <taxon>Russula</taxon>
    </lineage>
</organism>
<evidence type="ECO:0000313" key="1">
    <source>
        <dbReference type="EMBL" id="KAI9430781.1"/>
    </source>
</evidence>
<evidence type="ECO:0000313" key="2">
    <source>
        <dbReference type="Proteomes" id="UP001207468"/>
    </source>
</evidence>